<dbReference type="Pfam" id="PF08240">
    <property type="entry name" value="ADH_N"/>
    <property type="match status" value="1"/>
</dbReference>
<sequence>MKAMVCTAYGSPEVLKLREVEKPLPKDHEIRIKIYATTVNSGDCRVRGFRSPLLYKIPMRLVLGLRRPRQPILGVELAGEVEAIGKSVTRFKIGDQVLAFRGMRFGTYAQYICMPEDGMLLLKPPHVTYDEAAAISFGGTTALHFLRKGNIKQGHKVLVYGASGAVGTMAVQLAKRYGAEVTGVCSTANVELVKKLGADRVMDYTREDFTKSAERYDIILDAVGKMPKSRCKHSLAPHGNYVTVDGQGVAKVLMEDLRLLTELLADGQIKPVIDRRYGLEEIAEAHRYVDEGHKKGSVVITVGHDE</sequence>
<protein>
    <submittedName>
        <fullName evidence="2">NADPH:quinone reductase</fullName>
    </submittedName>
</protein>
<dbReference type="PANTHER" id="PTHR44013:SF1">
    <property type="entry name" value="ZINC-TYPE ALCOHOL DEHYDROGENASE-LIKE PROTEIN C16A3.02C"/>
    <property type="match status" value="1"/>
</dbReference>
<keyword evidence="3" id="KW-1185">Reference proteome</keyword>
<dbReference type="InterPro" id="IPR013149">
    <property type="entry name" value="ADH-like_C"/>
</dbReference>
<gene>
    <name evidence="2" type="ORF">AM231_16310</name>
</gene>
<dbReference type="SMART" id="SM00829">
    <property type="entry name" value="PKS_ER"/>
    <property type="match status" value="1"/>
</dbReference>
<dbReference type="InterPro" id="IPR013154">
    <property type="entry name" value="ADH-like_N"/>
</dbReference>
<dbReference type="Pfam" id="PF13602">
    <property type="entry name" value="ADH_zinc_N_2"/>
    <property type="match status" value="1"/>
</dbReference>
<dbReference type="Gene3D" id="3.90.180.10">
    <property type="entry name" value="Medium-chain alcohol dehydrogenases, catalytic domain"/>
    <property type="match status" value="1"/>
</dbReference>
<evidence type="ECO:0000259" key="1">
    <source>
        <dbReference type="SMART" id="SM00829"/>
    </source>
</evidence>
<dbReference type="InterPro" id="IPR011032">
    <property type="entry name" value="GroES-like_sf"/>
</dbReference>
<evidence type="ECO:0000313" key="3">
    <source>
        <dbReference type="Proteomes" id="UP000036932"/>
    </source>
</evidence>
<dbReference type="CDD" id="cd08267">
    <property type="entry name" value="MDR1"/>
    <property type="match status" value="1"/>
</dbReference>
<dbReference type="AlphaFoldDB" id="A0A0M1P809"/>
<dbReference type="GO" id="GO:0016491">
    <property type="term" value="F:oxidoreductase activity"/>
    <property type="evidence" value="ECO:0007669"/>
    <property type="project" value="InterPro"/>
</dbReference>
<dbReference type="InterPro" id="IPR020843">
    <property type="entry name" value="ER"/>
</dbReference>
<dbReference type="InterPro" id="IPR036291">
    <property type="entry name" value="NAD(P)-bd_dom_sf"/>
</dbReference>
<accession>A0A0M1P809</accession>
<proteinExistence type="predicted"/>
<dbReference type="InterPro" id="IPR052733">
    <property type="entry name" value="Chloroplast_QOR"/>
</dbReference>
<dbReference type="PATRIC" id="fig|1705565.3.peg.5350"/>
<name>A0A0M1P809_9BACL</name>
<dbReference type="Proteomes" id="UP000036932">
    <property type="component" value="Unassembled WGS sequence"/>
</dbReference>
<dbReference type="Pfam" id="PF00107">
    <property type="entry name" value="ADH_zinc_N"/>
    <property type="match status" value="1"/>
</dbReference>
<dbReference type="EMBL" id="LIUT01000001">
    <property type="protein sequence ID" value="KOR90537.1"/>
    <property type="molecule type" value="Genomic_DNA"/>
</dbReference>
<dbReference type="PANTHER" id="PTHR44013">
    <property type="entry name" value="ZINC-TYPE ALCOHOL DEHYDROGENASE-LIKE PROTEIN C16A3.02C"/>
    <property type="match status" value="1"/>
</dbReference>
<organism evidence="2 3">
    <name type="scientific">Paenibacillus solani</name>
    <dbReference type="NCBI Taxonomy" id="1705565"/>
    <lineage>
        <taxon>Bacteria</taxon>
        <taxon>Bacillati</taxon>
        <taxon>Bacillota</taxon>
        <taxon>Bacilli</taxon>
        <taxon>Bacillales</taxon>
        <taxon>Paenibacillaceae</taxon>
        <taxon>Paenibacillus</taxon>
    </lineage>
</organism>
<dbReference type="SUPFAM" id="SSF50129">
    <property type="entry name" value="GroES-like"/>
    <property type="match status" value="1"/>
</dbReference>
<reference evidence="3" key="1">
    <citation type="submission" date="2015-08" db="EMBL/GenBank/DDBJ databases">
        <title>Genome sequencing project for genomic taxonomy and phylogenomics of Bacillus-like bacteria.</title>
        <authorList>
            <person name="Liu B."/>
            <person name="Wang J."/>
            <person name="Zhu Y."/>
            <person name="Liu G."/>
            <person name="Chen Q."/>
            <person name="Chen Z."/>
            <person name="Lan J."/>
            <person name="Che J."/>
            <person name="Ge C."/>
            <person name="Shi H."/>
            <person name="Pan Z."/>
            <person name="Liu X."/>
        </authorList>
    </citation>
    <scope>NUCLEOTIDE SEQUENCE [LARGE SCALE GENOMIC DNA]</scope>
    <source>
        <strain evidence="3">FJAT-22460</strain>
    </source>
</reference>
<dbReference type="RefSeq" id="WP_054403448.1">
    <property type="nucleotide sequence ID" value="NZ_LIUT01000001.1"/>
</dbReference>
<dbReference type="Gene3D" id="3.40.50.720">
    <property type="entry name" value="NAD(P)-binding Rossmann-like Domain"/>
    <property type="match status" value="1"/>
</dbReference>
<evidence type="ECO:0000313" key="2">
    <source>
        <dbReference type="EMBL" id="KOR90537.1"/>
    </source>
</evidence>
<feature type="domain" description="Enoyl reductase (ER)" evidence="1">
    <location>
        <begin position="10"/>
        <end position="300"/>
    </location>
</feature>
<dbReference type="OrthoDB" id="9792162at2"/>
<comment type="caution">
    <text evidence="2">The sequence shown here is derived from an EMBL/GenBank/DDBJ whole genome shotgun (WGS) entry which is preliminary data.</text>
</comment>
<dbReference type="SUPFAM" id="SSF51735">
    <property type="entry name" value="NAD(P)-binding Rossmann-fold domains"/>
    <property type="match status" value="1"/>
</dbReference>